<organism evidence="3 4">
    <name type="scientific">Tahibacter aquaticus</name>
    <dbReference type="NCBI Taxonomy" id="520092"/>
    <lineage>
        <taxon>Bacteria</taxon>
        <taxon>Pseudomonadati</taxon>
        <taxon>Pseudomonadota</taxon>
        <taxon>Gammaproteobacteria</taxon>
        <taxon>Lysobacterales</taxon>
        <taxon>Rhodanobacteraceae</taxon>
        <taxon>Tahibacter</taxon>
    </lineage>
</organism>
<dbReference type="RefSeq" id="WP_133820489.1">
    <property type="nucleotide sequence ID" value="NZ_SNZH01000014.1"/>
</dbReference>
<comment type="caution">
    <text evidence="3">The sequence shown here is derived from an EMBL/GenBank/DDBJ whole genome shotgun (WGS) entry which is preliminary data.</text>
</comment>
<evidence type="ECO:0000313" key="3">
    <source>
        <dbReference type="EMBL" id="TDR39999.1"/>
    </source>
</evidence>
<accession>A0A4R6YQ42</accession>
<dbReference type="Proteomes" id="UP000295293">
    <property type="component" value="Unassembled WGS sequence"/>
</dbReference>
<name>A0A4R6YQ42_9GAMM</name>
<dbReference type="InterPro" id="IPR013538">
    <property type="entry name" value="ASHA1/2-like_C"/>
</dbReference>
<dbReference type="CDD" id="cd08900">
    <property type="entry name" value="SRPBCC_CalC_Aha1-like_7"/>
    <property type="match status" value="1"/>
</dbReference>
<dbReference type="Pfam" id="PF08327">
    <property type="entry name" value="AHSA1"/>
    <property type="match status" value="1"/>
</dbReference>
<protein>
    <submittedName>
        <fullName evidence="3">Uncharacterized protein YndB with AHSA1/START domain</fullName>
    </submittedName>
</protein>
<dbReference type="OrthoDB" id="9805228at2"/>
<dbReference type="Gene3D" id="3.30.530.20">
    <property type="match status" value="1"/>
</dbReference>
<feature type="domain" description="Activator of Hsp90 ATPase homologue 1/2-like C-terminal" evidence="2">
    <location>
        <begin position="27"/>
        <end position="157"/>
    </location>
</feature>
<comment type="similarity">
    <text evidence="1">Belongs to the AHA1 family.</text>
</comment>
<reference evidence="3 4" key="1">
    <citation type="submission" date="2019-03" db="EMBL/GenBank/DDBJ databases">
        <title>Genomic Encyclopedia of Type Strains, Phase IV (KMG-IV): sequencing the most valuable type-strain genomes for metagenomic binning, comparative biology and taxonomic classification.</title>
        <authorList>
            <person name="Goeker M."/>
        </authorList>
    </citation>
    <scope>NUCLEOTIDE SEQUENCE [LARGE SCALE GENOMIC DNA]</scope>
    <source>
        <strain evidence="3 4">DSM 21667</strain>
    </source>
</reference>
<evidence type="ECO:0000313" key="4">
    <source>
        <dbReference type="Proteomes" id="UP000295293"/>
    </source>
</evidence>
<dbReference type="EMBL" id="SNZH01000014">
    <property type="protein sequence ID" value="TDR39999.1"/>
    <property type="molecule type" value="Genomic_DNA"/>
</dbReference>
<evidence type="ECO:0000259" key="2">
    <source>
        <dbReference type="Pfam" id="PF08327"/>
    </source>
</evidence>
<dbReference type="SUPFAM" id="SSF55961">
    <property type="entry name" value="Bet v1-like"/>
    <property type="match status" value="1"/>
</dbReference>
<sequence length="163" mass="18173">MKADTSSTAVEHSVAHAQFTLQRVYPVSPERVFRAWADPAAKNRWFVEGEGWEITEYSHDFRVGGRERGRFAQKQGDPVYTDETVYFNIVPQQRIVLGYSMARDGTPISASLLTVELRAEGDATRLILTEQGAFLDGHDATQTRELGWSELLSALGKEVARAG</sequence>
<keyword evidence="4" id="KW-1185">Reference proteome</keyword>
<proteinExistence type="inferred from homology"/>
<dbReference type="InterPro" id="IPR023393">
    <property type="entry name" value="START-like_dom_sf"/>
</dbReference>
<gene>
    <name evidence="3" type="ORF">DFR29_11451</name>
</gene>
<dbReference type="AlphaFoldDB" id="A0A4R6YQ42"/>
<evidence type="ECO:0000256" key="1">
    <source>
        <dbReference type="ARBA" id="ARBA00006817"/>
    </source>
</evidence>